<dbReference type="Pfam" id="PF00271">
    <property type="entry name" value="Helicase_C"/>
    <property type="match status" value="1"/>
</dbReference>
<dbReference type="PROSITE" id="PS51192">
    <property type="entry name" value="HELICASE_ATP_BIND_1"/>
    <property type="match status" value="1"/>
</dbReference>
<dbReference type="Gene3D" id="3.40.50.10810">
    <property type="entry name" value="Tandem AAA-ATPase domain"/>
    <property type="match status" value="1"/>
</dbReference>
<dbReference type="SMART" id="SM00487">
    <property type="entry name" value="DEXDc"/>
    <property type="match status" value="1"/>
</dbReference>
<evidence type="ECO:0000313" key="8">
    <source>
        <dbReference type="Proteomes" id="UP001219957"/>
    </source>
</evidence>
<dbReference type="RefSeq" id="WP_275060108.1">
    <property type="nucleotide sequence ID" value="NZ_CP109617.1"/>
</dbReference>
<name>A0ABY8AZ68_9BACL</name>
<dbReference type="Proteomes" id="UP001219957">
    <property type="component" value="Chromosome"/>
</dbReference>
<dbReference type="SMART" id="SM00490">
    <property type="entry name" value="HELICc"/>
    <property type="match status" value="1"/>
</dbReference>
<evidence type="ECO:0000259" key="5">
    <source>
        <dbReference type="PROSITE" id="PS51192"/>
    </source>
</evidence>
<organism evidence="7 8">
    <name type="scientific">Exiguobacterium profundum</name>
    <dbReference type="NCBI Taxonomy" id="307643"/>
    <lineage>
        <taxon>Bacteria</taxon>
        <taxon>Bacillati</taxon>
        <taxon>Bacillota</taxon>
        <taxon>Bacilli</taxon>
        <taxon>Bacillales</taxon>
        <taxon>Bacillales Family XII. Incertae Sedis</taxon>
        <taxon>Exiguobacterium</taxon>
    </lineage>
</organism>
<dbReference type="SUPFAM" id="SSF52540">
    <property type="entry name" value="P-loop containing nucleoside triphosphate hydrolases"/>
    <property type="match status" value="2"/>
</dbReference>
<evidence type="ECO:0000259" key="6">
    <source>
        <dbReference type="PROSITE" id="PS51194"/>
    </source>
</evidence>
<feature type="domain" description="Helicase C-terminal" evidence="6">
    <location>
        <begin position="466"/>
        <end position="623"/>
    </location>
</feature>
<feature type="domain" description="Helicase ATP-binding" evidence="5">
    <location>
        <begin position="109"/>
        <end position="280"/>
    </location>
</feature>
<dbReference type="InterPro" id="IPR000330">
    <property type="entry name" value="SNF2_N"/>
</dbReference>
<dbReference type="PANTHER" id="PTHR10799">
    <property type="entry name" value="SNF2/RAD54 HELICASE FAMILY"/>
    <property type="match status" value="1"/>
</dbReference>
<dbReference type="CDD" id="cd18011">
    <property type="entry name" value="DEXDc_RapA"/>
    <property type="match status" value="1"/>
</dbReference>
<dbReference type="EMBL" id="CP109617">
    <property type="protein sequence ID" value="WED54965.1"/>
    <property type="molecule type" value="Genomic_DNA"/>
</dbReference>
<proteinExistence type="predicted"/>
<evidence type="ECO:0000256" key="3">
    <source>
        <dbReference type="ARBA" id="ARBA00022806"/>
    </source>
</evidence>
<dbReference type="Gene3D" id="3.40.50.300">
    <property type="entry name" value="P-loop containing nucleotide triphosphate hydrolases"/>
    <property type="match status" value="1"/>
</dbReference>
<dbReference type="PROSITE" id="PS51194">
    <property type="entry name" value="HELICASE_CTER"/>
    <property type="match status" value="1"/>
</dbReference>
<keyword evidence="2" id="KW-0378">Hydrolase</keyword>
<sequence length="1047" mass="122060">MTIQIGTIINIPLFEEPIKLLKCEPYGEQYHSLQAIGLQTNQYYHQLISNDSLLGTESSYGHLPEKWSDLLPLLSYHLLKSEDFAKENYLSHFKKVLPFPHQIEAVYHQFLEGTPVRFLLADDPGAGKTIMSGMLLKELTIRHHLKRVLILAPPLVLTQWQQEMNEKFNEGFTIISRSTITTEKVNSFMKHTHCLTSLNWAAREDVQKLILEADFDLVIIDEAHKMAAYQTNSKKIVKTKLYALGEKLLQRTPHALLLTATPHKGDAQNYRLLLKLLDPLVFHDSLSEEALNQTSNPYIVRRLKEDMVDLNGKSIFPKRVTKTIQYELSKEELELYNSVTSYVQDYYNKAVANKQNATTFALMILQRRLSSSMFAIEQSLDRRLQKLTLYLELNERDRKKRMTNVIKTYQQKSEDEFTLNSAEDLVDEIIEYVDTKCIQEELNIVQELISEIKQFRRYHTERKYIELEDLLLGADRLLNQEEKLLIFTESVDTLTFLKKRLSFHVDHIAILQGSQSMKERLTQIEYFKKDAQIMIATDAGGESINLQFCNQLVNYDIPWNPNKLEQRMGRIHRIGQQNDVLIVNMVANNTREGYVLTKLFEKLESMKSNLGENSVYDFLGDVLGNDFSLSSIMEDTVVSRKNLSDFVHELDKQLDDEQLKLKYSSDHWSYLTSKYDLQKIKDDLVIAEVNRVPLGLHQKFIIQALKQENVILDESQKQFQISYLPPSFKKNHEDSLNWSIETPFSVFDLKESDNLSQITKSHFLYKWMLDYLETPAIRLPAQKYMFNNNLLNLKNIWMFKIRLKNSKKETMNNTILTIGEQEDGTLIHLSNNWLYTSDFLSLATIDKASYDEGVVDFLTTYITAEVKPLKEKKSLYTFKLREFISKSLDEQTNQLYDQIFQLQSNMTSTNSKTLNKLNASVKSLNQIKYTKLEQLDRQSMIQIDYPKLIGQFEFNPLSEIESSSRINPKKFEQLVREYELTNGRQIKHVFHPLDIVDYYSEYPNGDGRYIVLLSKETNIDGDMFESLSKPVYVYLIDQSSFVTERKM</sequence>
<keyword evidence="8" id="KW-1185">Reference proteome</keyword>
<dbReference type="GO" id="GO:0004386">
    <property type="term" value="F:helicase activity"/>
    <property type="evidence" value="ECO:0007669"/>
    <property type="project" value="UniProtKB-KW"/>
</dbReference>
<dbReference type="Pfam" id="PF00176">
    <property type="entry name" value="SNF2-rel_dom"/>
    <property type="match status" value="1"/>
</dbReference>
<keyword evidence="3 7" id="KW-0347">Helicase</keyword>
<dbReference type="InterPro" id="IPR038718">
    <property type="entry name" value="SNF2-like_sf"/>
</dbReference>
<reference evidence="7 8" key="1">
    <citation type="submission" date="2022-10" db="EMBL/GenBank/DDBJ databases">
        <title>Complete genome sequence of Exiguobacterium profundum TSS-3 isolated from an extremely saline-alkaline spring located in Ixtapa, Chiapas-Mexico.</title>
        <authorList>
            <person name="Rincon-Rosales R."/>
            <person name="Rogel M.A."/>
            <person name="Rincon-Molina C.I."/>
            <person name="Guerrero G."/>
            <person name="Manzano-Gomez L.A."/>
            <person name="Lopez-Lopez A."/>
            <person name="Rincon Molina F.A."/>
            <person name="Martinez-Romero E."/>
        </authorList>
    </citation>
    <scope>NUCLEOTIDE SEQUENCE [LARGE SCALE GENOMIC DNA]</scope>
    <source>
        <strain evidence="7 8">TSS-3</strain>
    </source>
</reference>
<dbReference type="InterPro" id="IPR027417">
    <property type="entry name" value="P-loop_NTPase"/>
</dbReference>
<dbReference type="InterPro" id="IPR001650">
    <property type="entry name" value="Helicase_C-like"/>
</dbReference>
<evidence type="ECO:0000313" key="7">
    <source>
        <dbReference type="EMBL" id="WED54965.1"/>
    </source>
</evidence>
<dbReference type="CDD" id="cd18793">
    <property type="entry name" value="SF2_C_SNF"/>
    <property type="match status" value="1"/>
</dbReference>
<keyword evidence="1" id="KW-0547">Nucleotide-binding</keyword>
<gene>
    <name evidence="7" type="ORF">OE059_13180</name>
</gene>
<evidence type="ECO:0000256" key="2">
    <source>
        <dbReference type="ARBA" id="ARBA00022801"/>
    </source>
</evidence>
<dbReference type="InterPro" id="IPR014001">
    <property type="entry name" value="Helicase_ATP-bd"/>
</dbReference>
<evidence type="ECO:0000256" key="4">
    <source>
        <dbReference type="ARBA" id="ARBA00022840"/>
    </source>
</evidence>
<dbReference type="InterPro" id="IPR049730">
    <property type="entry name" value="SNF2/RAD54-like_C"/>
</dbReference>
<evidence type="ECO:0000256" key="1">
    <source>
        <dbReference type="ARBA" id="ARBA00022741"/>
    </source>
</evidence>
<dbReference type="InterPro" id="IPR057342">
    <property type="entry name" value="DEXDc_RapA"/>
</dbReference>
<accession>A0ABY8AZ68</accession>
<keyword evidence="4" id="KW-0067">ATP-binding</keyword>
<protein>
    <submittedName>
        <fullName evidence="7">DEAD/DEAH box helicase</fullName>
    </submittedName>
</protein>